<dbReference type="Proteomes" id="UP000019402">
    <property type="component" value="Unassembled WGS sequence"/>
</dbReference>
<keyword evidence="1" id="KW-0732">Signal</keyword>
<proteinExistence type="predicted"/>
<dbReference type="RefSeq" id="WP_044214508.1">
    <property type="nucleotide sequence ID" value="NZ_BAMD01000191.1"/>
</dbReference>
<keyword evidence="3" id="KW-1185">Reference proteome</keyword>
<comment type="caution">
    <text evidence="2">The sequence shown here is derived from an EMBL/GenBank/DDBJ whole genome shotgun (WGS) entry which is preliminary data.</text>
</comment>
<dbReference type="EMBL" id="BAMD01000191">
    <property type="protein sequence ID" value="GAF05982.1"/>
    <property type="molecule type" value="Genomic_DNA"/>
</dbReference>
<dbReference type="OrthoDB" id="880022at2"/>
<feature type="chain" id="PRO_5004904222" evidence="1">
    <location>
        <begin position="22"/>
        <end position="245"/>
    </location>
</feature>
<protein>
    <submittedName>
        <fullName evidence="2">Uncharacterized protein</fullName>
    </submittedName>
</protein>
<accession>W7YBZ7</accession>
<sequence length="245" mass="28395">MNNNRCIGILLLLLFFSKIYSQTECTNESWLQETKKRYSGEISIADDISDYIKYDYSNALIGRKNFNIGFIGVSKKRLEIEFLSSVKNTRNENKYFISGQTTVANNLRSFHGIISIDTVYINSRIKYGIEDGMTDSIVKQGFIIGRYEFYENKNETSTGFFEGIFFNMWFLDTNGIIRFDGLEDFSDSYCNNLFKGTWTSYKTEKTVPCNWGQYRIPCSGDLDIGTAEFMPNPKYKNVGWDKYLP</sequence>
<feature type="signal peptide" evidence="1">
    <location>
        <begin position="1"/>
        <end position="21"/>
    </location>
</feature>
<evidence type="ECO:0000256" key="1">
    <source>
        <dbReference type="SAM" id="SignalP"/>
    </source>
</evidence>
<organism evidence="2 3">
    <name type="scientific">Saccharicrinis fermentans DSM 9555 = JCM 21142</name>
    <dbReference type="NCBI Taxonomy" id="869213"/>
    <lineage>
        <taxon>Bacteria</taxon>
        <taxon>Pseudomonadati</taxon>
        <taxon>Bacteroidota</taxon>
        <taxon>Bacteroidia</taxon>
        <taxon>Marinilabiliales</taxon>
        <taxon>Marinilabiliaceae</taxon>
        <taxon>Saccharicrinis</taxon>
    </lineage>
</organism>
<dbReference type="STRING" id="869213.GCA_000517085_02891"/>
<reference evidence="2 3" key="1">
    <citation type="journal article" date="2014" name="Genome Announc.">
        <title>Draft Genome Sequence of Cytophaga fermentans JCM 21142T, a Facultative Anaerobe Isolated from Marine Mud.</title>
        <authorList>
            <person name="Starns D."/>
            <person name="Oshima K."/>
            <person name="Suda W."/>
            <person name="Iino T."/>
            <person name="Yuki M."/>
            <person name="Inoue J."/>
            <person name="Kitamura K."/>
            <person name="Iida T."/>
            <person name="Darby A."/>
            <person name="Hattori M."/>
            <person name="Ohkuma M."/>
        </authorList>
    </citation>
    <scope>NUCLEOTIDE SEQUENCE [LARGE SCALE GENOMIC DNA]</scope>
    <source>
        <strain evidence="2 3">JCM 21142</strain>
    </source>
</reference>
<evidence type="ECO:0000313" key="3">
    <source>
        <dbReference type="Proteomes" id="UP000019402"/>
    </source>
</evidence>
<evidence type="ECO:0000313" key="2">
    <source>
        <dbReference type="EMBL" id="GAF05982.1"/>
    </source>
</evidence>
<dbReference type="AlphaFoldDB" id="W7YBZ7"/>
<gene>
    <name evidence="2" type="ORF">JCM21142_134748</name>
</gene>
<name>W7YBZ7_9BACT</name>
<dbReference type="eggNOG" id="ENOG5032SST">
    <property type="taxonomic scope" value="Bacteria"/>
</dbReference>